<evidence type="ECO:0000256" key="3">
    <source>
        <dbReference type="ARBA" id="ARBA00022741"/>
    </source>
</evidence>
<evidence type="ECO:0000256" key="7">
    <source>
        <dbReference type="ARBA" id="ARBA00048478"/>
    </source>
</evidence>
<evidence type="ECO:0000256" key="4">
    <source>
        <dbReference type="ARBA" id="ARBA00022777"/>
    </source>
</evidence>
<evidence type="ECO:0000313" key="12">
    <source>
        <dbReference type="Proteomes" id="UP000092605"/>
    </source>
</evidence>
<evidence type="ECO:0000256" key="1">
    <source>
        <dbReference type="ARBA" id="ARBA00009427"/>
    </source>
</evidence>
<dbReference type="PANTHER" id="PTHR21299">
    <property type="entry name" value="CYTIDYLATE KINASE/PANTOATE-BETA-ALANINE LIGASE"/>
    <property type="match status" value="1"/>
</dbReference>
<comment type="similarity">
    <text evidence="1 8">Belongs to the cytidylate kinase family. Type 1 subfamily.</text>
</comment>
<feature type="domain" description="Cytidylate kinase" evidence="9">
    <location>
        <begin position="6"/>
        <end position="215"/>
    </location>
</feature>
<dbReference type="InterPro" id="IPR011994">
    <property type="entry name" value="Cytidylate_kinase_dom"/>
</dbReference>
<feature type="binding site" evidence="8">
    <location>
        <begin position="10"/>
        <end position="18"/>
    </location>
    <ligand>
        <name>ATP</name>
        <dbReference type="ChEBI" id="CHEBI:30616"/>
    </ligand>
</feature>
<name>A0A150FQI7_CLOPD</name>
<dbReference type="EMBL" id="LSFY01000001">
    <property type="protein sequence ID" value="KXZ39877.1"/>
    <property type="molecule type" value="Genomic_DNA"/>
</dbReference>
<evidence type="ECO:0000256" key="8">
    <source>
        <dbReference type="HAMAP-Rule" id="MF_00238"/>
    </source>
</evidence>
<dbReference type="RefSeq" id="WP_066069791.1">
    <property type="nucleotide sequence ID" value="NZ_FRBG01000005.1"/>
</dbReference>
<dbReference type="NCBIfam" id="TIGR00017">
    <property type="entry name" value="cmk"/>
    <property type="match status" value="1"/>
</dbReference>
<evidence type="ECO:0000256" key="5">
    <source>
        <dbReference type="ARBA" id="ARBA00022840"/>
    </source>
</evidence>
<gene>
    <name evidence="8" type="primary">cmk</name>
    <name evidence="10" type="ORF">JWYL7_0952</name>
    <name evidence="11" type="ORF">SAMN05661008_00901</name>
</gene>
<dbReference type="EC" id="2.7.4.25" evidence="8"/>
<comment type="catalytic activity">
    <reaction evidence="6 8">
        <text>dCMP + ATP = dCDP + ADP</text>
        <dbReference type="Rhea" id="RHEA:25094"/>
        <dbReference type="ChEBI" id="CHEBI:30616"/>
        <dbReference type="ChEBI" id="CHEBI:57566"/>
        <dbReference type="ChEBI" id="CHEBI:58593"/>
        <dbReference type="ChEBI" id="CHEBI:456216"/>
        <dbReference type="EC" id="2.7.4.25"/>
    </reaction>
</comment>
<keyword evidence="3 8" id="KW-0547">Nucleotide-binding</keyword>
<keyword evidence="2 8" id="KW-0808">Transferase</keyword>
<comment type="subcellular location">
    <subcellularLocation>
        <location evidence="8">Cytoplasm</location>
    </subcellularLocation>
</comment>
<dbReference type="OrthoDB" id="9807434at2"/>
<keyword evidence="8" id="KW-0963">Cytoplasm</keyword>
<dbReference type="STRING" id="1121328.JWYL7_0952"/>
<dbReference type="AlphaFoldDB" id="A0A150FQI7"/>
<evidence type="ECO:0000256" key="6">
    <source>
        <dbReference type="ARBA" id="ARBA00047615"/>
    </source>
</evidence>
<dbReference type="Gene3D" id="3.40.50.300">
    <property type="entry name" value="P-loop containing nucleotide triphosphate hydrolases"/>
    <property type="match status" value="1"/>
</dbReference>
<evidence type="ECO:0000313" key="10">
    <source>
        <dbReference type="EMBL" id="KXZ39877.1"/>
    </source>
</evidence>
<proteinExistence type="inferred from homology"/>
<organism evidence="10 12">
    <name type="scientific">Alkalithermobacter thermoalcaliphilus JW-YL-7 = DSM 7308</name>
    <dbReference type="NCBI Taxonomy" id="1121328"/>
    <lineage>
        <taxon>Bacteria</taxon>
        <taxon>Bacillati</taxon>
        <taxon>Bacillota</taxon>
        <taxon>Clostridia</taxon>
        <taxon>Peptostreptococcales</taxon>
        <taxon>Tepidibacteraceae</taxon>
        <taxon>Alkalithermobacter</taxon>
    </lineage>
</organism>
<dbReference type="GO" id="GO:0006220">
    <property type="term" value="P:pyrimidine nucleotide metabolic process"/>
    <property type="evidence" value="ECO:0007669"/>
    <property type="project" value="UniProtKB-UniRule"/>
</dbReference>
<evidence type="ECO:0000313" key="13">
    <source>
        <dbReference type="Proteomes" id="UP000323392"/>
    </source>
</evidence>
<dbReference type="InterPro" id="IPR027417">
    <property type="entry name" value="P-loop_NTPase"/>
</dbReference>
<dbReference type="Proteomes" id="UP000323392">
    <property type="component" value="Unassembled WGS sequence"/>
</dbReference>
<evidence type="ECO:0000259" key="9">
    <source>
        <dbReference type="Pfam" id="PF02224"/>
    </source>
</evidence>
<dbReference type="InterPro" id="IPR003136">
    <property type="entry name" value="Cytidylate_kin"/>
</dbReference>
<comment type="catalytic activity">
    <reaction evidence="7 8">
        <text>CMP + ATP = CDP + ADP</text>
        <dbReference type="Rhea" id="RHEA:11600"/>
        <dbReference type="ChEBI" id="CHEBI:30616"/>
        <dbReference type="ChEBI" id="CHEBI:58069"/>
        <dbReference type="ChEBI" id="CHEBI:60377"/>
        <dbReference type="ChEBI" id="CHEBI:456216"/>
        <dbReference type="EC" id="2.7.4.25"/>
    </reaction>
</comment>
<reference evidence="11 13" key="2">
    <citation type="submission" date="2016-11" db="EMBL/GenBank/DDBJ databases">
        <authorList>
            <person name="Varghese N."/>
            <person name="Submissions S."/>
        </authorList>
    </citation>
    <scope>NUCLEOTIDE SEQUENCE [LARGE SCALE GENOMIC DNA]</scope>
    <source>
        <strain evidence="11 13">DSM 7308</strain>
    </source>
</reference>
<dbReference type="PANTHER" id="PTHR21299:SF2">
    <property type="entry name" value="CYTIDYLATE KINASE"/>
    <property type="match status" value="1"/>
</dbReference>
<keyword evidence="4 8" id="KW-0418">Kinase</keyword>
<dbReference type="GO" id="GO:0036431">
    <property type="term" value="F:dCMP kinase activity"/>
    <property type="evidence" value="ECO:0007669"/>
    <property type="project" value="InterPro"/>
</dbReference>
<keyword evidence="13" id="KW-1185">Reference proteome</keyword>
<dbReference type="SUPFAM" id="SSF52540">
    <property type="entry name" value="P-loop containing nucleoside triphosphate hydrolases"/>
    <property type="match status" value="1"/>
</dbReference>
<keyword evidence="5 8" id="KW-0067">ATP-binding</keyword>
<dbReference type="GO" id="GO:0015949">
    <property type="term" value="P:nucleobase-containing small molecule interconversion"/>
    <property type="evidence" value="ECO:0007669"/>
    <property type="project" value="TreeGrafter"/>
</dbReference>
<dbReference type="EMBL" id="FRBG01000005">
    <property type="protein sequence ID" value="SHK79071.1"/>
    <property type="molecule type" value="Genomic_DNA"/>
</dbReference>
<dbReference type="HAMAP" id="MF_00238">
    <property type="entry name" value="Cytidyl_kinase_type1"/>
    <property type="match status" value="1"/>
</dbReference>
<reference evidence="10 12" key="1">
    <citation type="submission" date="2016-02" db="EMBL/GenBank/DDBJ databases">
        <title>Draft genome sequence for Clostridium paradoxum JW-YL-7.</title>
        <authorList>
            <person name="Utturkar S.M."/>
            <person name="Lancaster A."/>
            <person name="Poole F.L."/>
            <person name="Adams M.W."/>
            <person name="Brown S.D."/>
        </authorList>
    </citation>
    <scope>NUCLEOTIDE SEQUENCE [LARGE SCALE GENOMIC DNA]</scope>
    <source>
        <strain evidence="10 12">JW-YL-7</strain>
    </source>
</reference>
<dbReference type="CDD" id="cd02020">
    <property type="entry name" value="CMPK"/>
    <property type="match status" value="1"/>
</dbReference>
<dbReference type="Proteomes" id="UP000092605">
    <property type="component" value="Unassembled WGS sequence"/>
</dbReference>
<accession>A0A150FQI7</accession>
<comment type="caution">
    <text evidence="10">The sequence shown here is derived from an EMBL/GenBank/DDBJ whole genome shotgun (WGS) entry which is preliminary data.</text>
</comment>
<dbReference type="PATRIC" id="fig|1121328.3.peg.958"/>
<evidence type="ECO:0000256" key="2">
    <source>
        <dbReference type="ARBA" id="ARBA00022679"/>
    </source>
</evidence>
<dbReference type="GO" id="GO:0005524">
    <property type="term" value="F:ATP binding"/>
    <property type="evidence" value="ECO:0007669"/>
    <property type="project" value="UniProtKB-UniRule"/>
</dbReference>
<evidence type="ECO:0000313" key="11">
    <source>
        <dbReference type="EMBL" id="SHK79071.1"/>
    </source>
</evidence>
<sequence length="217" mass="24696">MRKIVIAVDGPAGAGKSTVAKIIANKLGINYIDTGAMYRAITYKALEKGIDINDNDRLINLCKSTEIDFQDENIYLDGKIVNEEIRQLQVSSNVSRVAQIKEVREIMVYLQRKMADRYSVIMDGRDIGSYVFPNADYKFFLTASVQERANRRYMELKNKGYDVTIEDIIKDIETRDKIDSEREFAPLVKAKDAIEVNTSNKSIDEVVHEILNCIKMG</sequence>
<dbReference type="Pfam" id="PF02224">
    <property type="entry name" value="Cytidylate_kin"/>
    <property type="match status" value="1"/>
</dbReference>
<dbReference type="GO" id="GO:0005829">
    <property type="term" value="C:cytosol"/>
    <property type="evidence" value="ECO:0007669"/>
    <property type="project" value="TreeGrafter"/>
</dbReference>
<protein>
    <recommendedName>
        <fullName evidence="8">Cytidylate kinase</fullName>
        <shortName evidence="8">CK</shortName>
        <ecNumber evidence="8">2.7.4.25</ecNumber>
    </recommendedName>
    <alternativeName>
        <fullName evidence="8">Cytidine monophosphate kinase</fullName>
        <shortName evidence="8">CMP kinase</shortName>
    </alternativeName>
</protein>